<evidence type="ECO:0000313" key="5">
    <source>
        <dbReference type="Proteomes" id="UP001596380"/>
    </source>
</evidence>
<proteinExistence type="inferred from homology"/>
<sequence length="130" mass="14384">MPAQLRSPRSVLRTFVRSAPVARLRQAGGPIRAEDYVEDGVYVIRADLPGVDPLRDIDVTVHKGILEIKAIRRDLLKSRRRAEISYGLFRRVMTLPAGADGDSLTTRYDSGVLEVAIALPGARPPTPIRR</sequence>
<dbReference type="SUPFAM" id="SSF49764">
    <property type="entry name" value="HSP20-like chaperones"/>
    <property type="match status" value="1"/>
</dbReference>
<organism evidence="4 5">
    <name type="scientific">Actinomadura yumaensis</name>
    <dbReference type="NCBI Taxonomy" id="111807"/>
    <lineage>
        <taxon>Bacteria</taxon>
        <taxon>Bacillati</taxon>
        <taxon>Actinomycetota</taxon>
        <taxon>Actinomycetes</taxon>
        <taxon>Streptosporangiales</taxon>
        <taxon>Thermomonosporaceae</taxon>
        <taxon>Actinomadura</taxon>
    </lineage>
</organism>
<feature type="domain" description="SHSP" evidence="3">
    <location>
        <begin position="22"/>
        <end position="130"/>
    </location>
</feature>
<dbReference type="Proteomes" id="UP001596380">
    <property type="component" value="Unassembled WGS sequence"/>
</dbReference>
<evidence type="ECO:0000313" key="4">
    <source>
        <dbReference type="EMBL" id="MFC6887325.1"/>
    </source>
</evidence>
<evidence type="ECO:0000259" key="3">
    <source>
        <dbReference type="PROSITE" id="PS01031"/>
    </source>
</evidence>
<dbReference type="CDD" id="cd06464">
    <property type="entry name" value="ACD_sHsps-like"/>
    <property type="match status" value="1"/>
</dbReference>
<accession>A0ABW2D2X0</accession>
<dbReference type="Pfam" id="PF00011">
    <property type="entry name" value="HSP20"/>
    <property type="match status" value="1"/>
</dbReference>
<dbReference type="RefSeq" id="WP_160825622.1">
    <property type="nucleotide sequence ID" value="NZ_JBHSXE010000001.1"/>
</dbReference>
<evidence type="ECO:0000256" key="2">
    <source>
        <dbReference type="RuleBase" id="RU003616"/>
    </source>
</evidence>
<gene>
    <name evidence="4" type="ORF">ACFQKB_46710</name>
</gene>
<comment type="similarity">
    <text evidence="1 2">Belongs to the small heat shock protein (HSP20) family.</text>
</comment>
<name>A0ABW2D2X0_9ACTN</name>
<evidence type="ECO:0000256" key="1">
    <source>
        <dbReference type="PROSITE-ProRule" id="PRU00285"/>
    </source>
</evidence>
<dbReference type="InterPro" id="IPR008978">
    <property type="entry name" value="HSP20-like_chaperone"/>
</dbReference>
<dbReference type="EMBL" id="JBHSXS010000082">
    <property type="protein sequence ID" value="MFC6887325.1"/>
    <property type="molecule type" value="Genomic_DNA"/>
</dbReference>
<dbReference type="InterPro" id="IPR002068">
    <property type="entry name" value="A-crystallin/Hsp20_dom"/>
</dbReference>
<comment type="caution">
    <text evidence="4">The sequence shown here is derived from an EMBL/GenBank/DDBJ whole genome shotgun (WGS) entry which is preliminary data.</text>
</comment>
<dbReference type="PROSITE" id="PS01031">
    <property type="entry name" value="SHSP"/>
    <property type="match status" value="1"/>
</dbReference>
<dbReference type="Gene3D" id="2.60.40.790">
    <property type="match status" value="1"/>
</dbReference>
<reference evidence="5" key="1">
    <citation type="journal article" date="2019" name="Int. J. Syst. Evol. Microbiol.">
        <title>The Global Catalogue of Microorganisms (GCM) 10K type strain sequencing project: providing services to taxonomists for standard genome sequencing and annotation.</title>
        <authorList>
            <consortium name="The Broad Institute Genomics Platform"/>
            <consortium name="The Broad Institute Genome Sequencing Center for Infectious Disease"/>
            <person name="Wu L."/>
            <person name="Ma J."/>
        </authorList>
    </citation>
    <scope>NUCLEOTIDE SEQUENCE [LARGE SCALE GENOMIC DNA]</scope>
    <source>
        <strain evidence="5">JCM 3369</strain>
    </source>
</reference>
<keyword evidence="5" id="KW-1185">Reference proteome</keyword>
<protein>
    <submittedName>
        <fullName evidence="4">Hsp20/alpha crystallin family protein</fullName>
    </submittedName>
</protein>